<evidence type="ECO:0000256" key="2">
    <source>
        <dbReference type="ARBA" id="ARBA00023315"/>
    </source>
</evidence>
<feature type="domain" description="N-acetyltransferase" evidence="3">
    <location>
        <begin position="1"/>
        <end position="159"/>
    </location>
</feature>
<organism evidence="4 5">
    <name type="scientific">Clostridium lapidicellarium</name>
    <dbReference type="NCBI Taxonomy" id="3240931"/>
    <lineage>
        <taxon>Bacteria</taxon>
        <taxon>Bacillati</taxon>
        <taxon>Bacillota</taxon>
        <taxon>Clostridia</taxon>
        <taxon>Eubacteriales</taxon>
        <taxon>Clostridiaceae</taxon>
        <taxon>Clostridium</taxon>
    </lineage>
</organism>
<dbReference type="RefSeq" id="WP_179977294.1">
    <property type="nucleotide sequence ID" value="NZ_JBGFFE010000018.1"/>
</dbReference>
<dbReference type="Gene3D" id="3.40.630.30">
    <property type="match status" value="1"/>
</dbReference>
<keyword evidence="2 4" id="KW-0012">Acyltransferase</keyword>
<evidence type="ECO:0000256" key="1">
    <source>
        <dbReference type="ARBA" id="ARBA00022679"/>
    </source>
</evidence>
<evidence type="ECO:0000259" key="3">
    <source>
        <dbReference type="PROSITE" id="PS51186"/>
    </source>
</evidence>
<proteinExistence type="predicted"/>
<dbReference type="PROSITE" id="PS51186">
    <property type="entry name" value="GNAT"/>
    <property type="match status" value="1"/>
</dbReference>
<dbReference type="SUPFAM" id="SSF55729">
    <property type="entry name" value="Acyl-CoA N-acyltransferases (Nat)"/>
    <property type="match status" value="1"/>
</dbReference>
<protein>
    <submittedName>
        <fullName evidence="4">GNAT family N-acetyltransferase</fullName>
        <ecNumber evidence="4">2.3.-.-</ecNumber>
    </submittedName>
</protein>
<dbReference type="InterPro" id="IPR016181">
    <property type="entry name" value="Acyl_CoA_acyltransferase"/>
</dbReference>
<reference evidence="4 5" key="1">
    <citation type="submission" date="2024-08" db="EMBL/GenBank/DDBJ databases">
        <title>Clostridium lapicellarii sp. nov., and Clostridium renhuaiense sp. nov., two species isolated from the mud in a fermentation cellar used for producing sauce-flavour Chinese liquors.</title>
        <authorList>
            <person name="Yang F."/>
            <person name="Wang H."/>
            <person name="Chen L.Q."/>
            <person name="Zhou N."/>
            <person name="Lu J.J."/>
            <person name="Pu X.X."/>
            <person name="Wan B."/>
            <person name="Wang L."/>
            <person name="Liu S.J."/>
        </authorList>
    </citation>
    <scope>NUCLEOTIDE SEQUENCE [LARGE SCALE GENOMIC DNA]</scope>
    <source>
        <strain evidence="4 5">MT-113</strain>
    </source>
</reference>
<accession>A0ABV4DZB1</accession>
<dbReference type="InterPro" id="IPR051635">
    <property type="entry name" value="SNAT-like"/>
</dbReference>
<gene>
    <name evidence="4" type="ORF">AB8S09_11450</name>
</gene>
<comment type="caution">
    <text evidence="4">The sequence shown here is derived from an EMBL/GenBank/DDBJ whole genome shotgun (WGS) entry which is preliminary data.</text>
</comment>
<dbReference type="CDD" id="cd04301">
    <property type="entry name" value="NAT_SF"/>
    <property type="match status" value="1"/>
</dbReference>
<dbReference type="PANTHER" id="PTHR10908:SF0">
    <property type="entry name" value="SEROTONIN N-ACETYLTRANSFERASE"/>
    <property type="match status" value="1"/>
</dbReference>
<dbReference type="EMBL" id="JBGFFE010000018">
    <property type="protein sequence ID" value="MEY8764247.1"/>
    <property type="molecule type" value="Genomic_DNA"/>
</dbReference>
<dbReference type="EC" id="2.3.-.-" evidence="4"/>
<keyword evidence="1 4" id="KW-0808">Transferase</keyword>
<sequence>MNIRLATIEDLQAITAVESICFPAAEAASESDFKKRLIVYPNHFWLLEDDGRLVGFVNGMVTNESKLCDEMFEDASLHDENGQWQMIFGVNTIPEYRRQGCAEKIIDKIIADARTQGRKGLVLTCKEKLLHYYAKFGFKNEGISESTHGGAVWYDMRLTF</sequence>
<evidence type="ECO:0000313" key="4">
    <source>
        <dbReference type="EMBL" id="MEY8764247.1"/>
    </source>
</evidence>
<dbReference type="Pfam" id="PF00583">
    <property type="entry name" value="Acetyltransf_1"/>
    <property type="match status" value="1"/>
</dbReference>
<dbReference type="GO" id="GO:0016746">
    <property type="term" value="F:acyltransferase activity"/>
    <property type="evidence" value="ECO:0007669"/>
    <property type="project" value="UniProtKB-KW"/>
</dbReference>
<dbReference type="InterPro" id="IPR000182">
    <property type="entry name" value="GNAT_dom"/>
</dbReference>
<dbReference type="Proteomes" id="UP001565220">
    <property type="component" value="Unassembled WGS sequence"/>
</dbReference>
<dbReference type="PANTHER" id="PTHR10908">
    <property type="entry name" value="SEROTONIN N-ACETYLTRANSFERASE"/>
    <property type="match status" value="1"/>
</dbReference>
<keyword evidence="5" id="KW-1185">Reference proteome</keyword>
<name>A0ABV4DZB1_9CLOT</name>
<evidence type="ECO:0000313" key="5">
    <source>
        <dbReference type="Proteomes" id="UP001565220"/>
    </source>
</evidence>